<dbReference type="CDD" id="cd01767">
    <property type="entry name" value="UBX"/>
    <property type="match status" value="1"/>
</dbReference>
<evidence type="ECO:0000313" key="4">
    <source>
        <dbReference type="EMBL" id="OJK04397.1"/>
    </source>
</evidence>
<dbReference type="Pfam" id="PF00789">
    <property type="entry name" value="UBX"/>
    <property type="match status" value="1"/>
</dbReference>
<sequence length="516" mass="57795">MSSSGLDISQLSDSERAGLETYIAVTGQDPLEAIPLLRRSEWNVQIAISKFFDGEGPDPVEEARAALNTPPPRPTRQTQNLLSDDLRAQFSPSTRSAEPAPRIATQSEDQPVYRPPFILALLFTPLNLLYRLLYSSFRLFGSLFPFLPRLFNTTASPALHGSRRNTNGRRPLGPKDTAARFIREFEEEYGTNSIGFLENGYNMALEKAHRDLKLLLVVLLAPEHDDTHGWVRDTLLSREVTDFVTDPQNDILVWGGNIQDSEAYQVSNSLRCTKFPFAAAVVHTPSVSSTAMSVVARIPGTTSPAEFVAKLRTAIAQNKEPLEGIRATRAEQQASRSLREQQDSAYERSLAIDRERARQRREAEAARQREEQEAAERQAAEEKRMQDLQQWRQWRAQSIAEEPGPDAKDAVRISVRLPSGERVIRKFEPEASIDDLYAFVECYEILKEPVEGAATVSKPDGFEHQYGFRLVSPMPRVVYEVGAGGSIRDQIGRGGNLLVEPINDESEDEEEAEEDS</sequence>
<dbReference type="PROSITE" id="PS50033">
    <property type="entry name" value="UBX"/>
    <property type="match status" value="1"/>
</dbReference>
<dbReference type="STRING" id="690307.A0A1L9X7I4"/>
<dbReference type="SUPFAM" id="SSF52833">
    <property type="entry name" value="Thioredoxin-like"/>
    <property type="match status" value="1"/>
</dbReference>
<dbReference type="GO" id="GO:0043130">
    <property type="term" value="F:ubiquitin binding"/>
    <property type="evidence" value="ECO:0007669"/>
    <property type="project" value="TreeGrafter"/>
</dbReference>
<organism evidence="4 5">
    <name type="scientific">Aspergillus aculeatus (strain ATCC 16872 / CBS 172.66 / WB 5094)</name>
    <dbReference type="NCBI Taxonomy" id="690307"/>
    <lineage>
        <taxon>Eukaryota</taxon>
        <taxon>Fungi</taxon>
        <taxon>Dikarya</taxon>
        <taxon>Ascomycota</taxon>
        <taxon>Pezizomycotina</taxon>
        <taxon>Eurotiomycetes</taxon>
        <taxon>Eurotiomycetidae</taxon>
        <taxon>Eurotiales</taxon>
        <taxon>Aspergillaceae</taxon>
        <taxon>Aspergillus</taxon>
        <taxon>Aspergillus subgen. Circumdati</taxon>
    </lineage>
</organism>
<dbReference type="InterPro" id="IPR029071">
    <property type="entry name" value="Ubiquitin-like_domsf"/>
</dbReference>
<dbReference type="SUPFAM" id="SSF46934">
    <property type="entry name" value="UBA-like"/>
    <property type="match status" value="1"/>
</dbReference>
<feature type="domain" description="UBX" evidence="3">
    <location>
        <begin position="406"/>
        <end position="476"/>
    </location>
</feature>
<dbReference type="GO" id="GO:0005783">
    <property type="term" value="C:endoplasmic reticulum"/>
    <property type="evidence" value="ECO:0007669"/>
    <property type="project" value="TreeGrafter"/>
</dbReference>
<reference evidence="5" key="1">
    <citation type="journal article" date="2017" name="Genome Biol.">
        <title>Comparative genomics reveals high biological diversity and specific adaptations in the industrially and medically important fungal genus Aspergillus.</title>
        <authorList>
            <person name="de Vries R.P."/>
            <person name="Riley R."/>
            <person name="Wiebenga A."/>
            <person name="Aguilar-Osorio G."/>
            <person name="Amillis S."/>
            <person name="Uchima C.A."/>
            <person name="Anderluh G."/>
            <person name="Asadollahi M."/>
            <person name="Askin M."/>
            <person name="Barry K."/>
            <person name="Battaglia E."/>
            <person name="Bayram O."/>
            <person name="Benocci T."/>
            <person name="Braus-Stromeyer S.A."/>
            <person name="Caldana C."/>
            <person name="Canovas D."/>
            <person name="Cerqueira G.C."/>
            <person name="Chen F."/>
            <person name="Chen W."/>
            <person name="Choi C."/>
            <person name="Clum A."/>
            <person name="Dos Santos R.A."/>
            <person name="Damasio A.R."/>
            <person name="Diallinas G."/>
            <person name="Emri T."/>
            <person name="Fekete E."/>
            <person name="Flipphi M."/>
            <person name="Freyberg S."/>
            <person name="Gallo A."/>
            <person name="Gournas C."/>
            <person name="Habgood R."/>
            <person name="Hainaut M."/>
            <person name="Harispe M.L."/>
            <person name="Henrissat B."/>
            <person name="Hilden K.S."/>
            <person name="Hope R."/>
            <person name="Hossain A."/>
            <person name="Karabika E."/>
            <person name="Karaffa L."/>
            <person name="Karanyi Z."/>
            <person name="Krasevec N."/>
            <person name="Kuo A."/>
            <person name="Kusch H."/>
            <person name="LaButti K."/>
            <person name="Lagendijk E.L."/>
            <person name="Lapidus A."/>
            <person name="Levasseur A."/>
            <person name="Lindquist E."/>
            <person name="Lipzen A."/>
            <person name="Logrieco A.F."/>
            <person name="MacCabe A."/>
            <person name="Maekelae M.R."/>
            <person name="Malavazi I."/>
            <person name="Melin P."/>
            <person name="Meyer V."/>
            <person name="Mielnichuk N."/>
            <person name="Miskei M."/>
            <person name="Molnar A.P."/>
            <person name="Mule G."/>
            <person name="Ngan C.Y."/>
            <person name="Orejas M."/>
            <person name="Orosz E."/>
            <person name="Ouedraogo J.P."/>
            <person name="Overkamp K.M."/>
            <person name="Park H.-S."/>
            <person name="Perrone G."/>
            <person name="Piumi F."/>
            <person name="Punt P.J."/>
            <person name="Ram A.F."/>
            <person name="Ramon A."/>
            <person name="Rauscher S."/>
            <person name="Record E."/>
            <person name="Riano-Pachon D.M."/>
            <person name="Robert V."/>
            <person name="Roehrig J."/>
            <person name="Ruller R."/>
            <person name="Salamov A."/>
            <person name="Salih N.S."/>
            <person name="Samson R.A."/>
            <person name="Sandor E."/>
            <person name="Sanguinetti M."/>
            <person name="Schuetze T."/>
            <person name="Sepcic K."/>
            <person name="Shelest E."/>
            <person name="Sherlock G."/>
            <person name="Sophianopoulou V."/>
            <person name="Squina F.M."/>
            <person name="Sun H."/>
            <person name="Susca A."/>
            <person name="Todd R.B."/>
            <person name="Tsang A."/>
            <person name="Unkles S.E."/>
            <person name="van de Wiele N."/>
            <person name="van Rossen-Uffink D."/>
            <person name="Oliveira J.V."/>
            <person name="Vesth T.C."/>
            <person name="Visser J."/>
            <person name="Yu J.-H."/>
            <person name="Zhou M."/>
            <person name="Andersen M.R."/>
            <person name="Archer D.B."/>
            <person name="Baker S.E."/>
            <person name="Benoit I."/>
            <person name="Brakhage A.A."/>
            <person name="Braus G.H."/>
            <person name="Fischer R."/>
            <person name="Frisvad J.C."/>
            <person name="Goldman G.H."/>
            <person name="Houbraken J."/>
            <person name="Oakley B."/>
            <person name="Pocsi I."/>
            <person name="Scazzocchio C."/>
            <person name="Seiboth B."/>
            <person name="vanKuyk P.A."/>
            <person name="Wortman J."/>
            <person name="Dyer P.S."/>
            <person name="Grigoriev I.V."/>
        </authorList>
    </citation>
    <scope>NUCLEOTIDE SEQUENCE [LARGE SCALE GENOMIC DNA]</scope>
    <source>
        <strain evidence="5">ATCC 16872 / CBS 172.66 / WB 5094</strain>
    </source>
</reference>
<dbReference type="CDD" id="cd14273">
    <property type="entry name" value="UBA_TAP-C_like"/>
    <property type="match status" value="1"/>
</dbReference>
<feature type="region of interest" description="Disordered" evidence="2">
    <location>
        <begin position="59"/>
        <end position="82"/>
    </location>
</feature>
<evidence type="ECO:0000256" key="2">
    <source>
        <dbReference type="SAM" id="MobiDB-lite"/>
    </source>
</evidence>
<dbReference type="RefSeq" id="XP_020060736.1">
    <property type="nucleotide sequence ID" value="XM_020204102.1"/>
</dbReference>
<dbReference type="SMART" id="SM00594">
    <property type="entry name" value="UAS"/>
    <property type="match status" value="1"/>
</dbReference>
<dbReference type="OrthoDB" id="1026733at2759"/>
<keyword evidence="1" id="KW-0175">Coiled coil</keyword>
<evidence type="ECO:0000259" key="3">
    <source>
        <dbReference type="PROSITE" id="PS50033"/>
    </source>
</evidence>
<dbReference type="Gene3D" id="3.40.30.10">
    <property type="entry name" value="Glutaredoxin"/>
    <property type="match status" value="1"/>
</dbReference>
<dbReference type="GO" id="GO:0036503">
    <property type="term" value="P:ERAD pathway"/>
    <property type="evidence" value="ECO:0007669"/>
    <property type="project" value="TreeGrafter"/>
</dbReference>
<name>A0A1L9X7I4_ASPA1</name>
<dbReference type="OMA" id="VYAFVEC"/>
<proteinExistence type="predicted"/>
<feature type="compositionally biased region" description="Basic and acidic residues" evidence="2">
    <location>
        <begin position="337"/>
        <end position="386"/>
    </location>
</feature>
<evidence type="ECO:0000256" key="1">
    <source>
        <dbReference type="ARBA" id="ARBA00023054"/>
    </source>
</evidence>
<dbReference type="PANTHER" id="PTHR23322:SF1">
    <property type="entry name" value="FAS-ASSOCIATED FACTOR 2"/>
    <property type="match status" value="1"/>
</dbReference>
<feature type="region of interest" description="Disordered" evidence="2">
    <location>
        <begin position="495"/>
        <end position="516"/>
    </location>
</feature>
<dbReference type="Pfam" id="PF14555">
    <property type="entry name" value="UBA_4"/>
    <property type="match status" value="1"/>
</dbReference>
<dbReference type="PANTHER" id="PTHR23322">
    <property type="entry name" value="FAS-ASSOCIATED PROTEIN"/>
    <property type="match status" value="1"/>
</dbReference>
<feature type="compositionally biased region" description="Acidic residues" evidence="2">
    <location>
        <begin position="502"/>
        <end position="516"/>
    </location>
</feature>
<accession>A0A1L9X7I4</accession>
<dbReference type="InterPro" id="IPR006577">
    <property type="entry name" value="UAS"/>
</dbReference>
<gene>
    <name evidence="4" type="ORF">ASPACDRAFT_74012</name>
</gene>
<dbReference type="InterPro" id="IPR001012">
    <property type="entry name" value="UBX_dom"/>
</dbReference>
<dbReference type="InterPro" id="IPR036249">
    <property type="entry name" value="Thioredoxin-like_sf"/>
</dbReference>
<dbReference type="GeneID" id="30977916"/>
<dbReference type="VEuPathDB" id="FungiDB:ASPACDRAFT_74012"/>
<dbReference type="Proteomes" id="UP000184546">
    <property type="component" value="Unassembled WGS sequence"/>
</dbReference>
<dbReference type="SUPFAM" id="SSF54236">
    <property type="entry name" value="Ubiquitin-like"/>
    <property type="match status" value="1"/>
</dbReference>
<protein>
    <recommendedName>
        <fullName evidence="3">UBX domain-containing protein</fullName>
    </recommendedName>
</protein>
<dbReference type="InterPro" id="IPR050730">
    <property type="entry name" value="UBX_domain-protein"/>
</dbReference>
<dbReference type="Gene3D" id="3.10.20.90">
    <property type="entry name" value="Phosphatidylinositol 3-kinase Catalytic Subunit, Chain A, domain 1"/>
    <property type="match status" value="1"/>
</dbReference>
<feature type="region of interest" description="Disordered" evidence="2">
    <location>
        <begin position="322"/>
        <end position="386"/>
    </location>
</feature>
<evidence type="ECO:0000313" key="5">
    <source>
        <dbReference type="Proteomes" id="UP000184546"/>
    </source>
</evidence>
<dbReference type="Gene3D" id="1.10.8.10">
    <property type="entry name" value="DNA helicase RuvA subunit, C-terminal domain"/>
    <property type="match status" value="1"/>
</dbReference>
<keyword evidence="5" id="KW-1185">Reference proteome</keyword>
<dbReference type="AlphaFoldDB" id="A0A1L9X7I4"/>
<dbReference type="InterPro" id="IPR009060">
    <property type="entry name" value="UBA-like_sf"/>
</dbReference>
<dbReference type="EMBL" id="KV878970">
    <property type="protein sequence ID" value="OJK04397.1"/>
    <property type="molecule type" value="Genomic_DNA"/>
</dbReference>